<reference evidence="4" key="1">
    <citation type="submission" date="2019-02" db="EMBL/GenBank/DDBJ databases">
        <authorList>
            <person name="Gruber-Vodicka R. H."/>
            <person name="Seah K. B. B."/>
        </authorList>
    </citation>
    <scope>NUCLEOTIDE SEQUENCE</scope>
    <source>
        <strain evidence="5">BECK_SA2B12</strain>
        <strain evidence="3">BECK_SA2B15</strain>
        <strain evidence="4">BECK_SA2B20</strain>
    </source>
</reference>
<feature type="region of interest" description="Disordered" evidence="1">
    <location>
        <begin position="90"/>
        <end position="119"/>
    </location>
</feature>
<evidence type="ECO:0000256" key="2">
    <source>
        <dbReference type="SAM" id="Phobius"/>
    </source>
</evidence>
<evidence type="ECO:0000313" key="4">
    <source>
        <dbReference type="EMBL" id="VFJ93150.1"/>
    </source>
</evidence>
<dbReference type="AlphaFoldDB" id="A0A450UL02"/>
<keyword evidence="2" id="KW-0472">Membrane</keyword>
<protein>
    <submittedName>
        <fullName evidence="4">Uncharacterized protein</fullName>
    </submittedName>
</protein>
<evidence type="ECO:0000313" key="5">
    <source>
        <dbReference type="EMBL" id="VFK00005.1"/>
    </source>
</evidence>
<sequence length="119" mass="12585">MHPASSIAIALYCADQIVFRPISLLLSILTVILCLTSPLRALSGQEIRGANRNRGRSHPNPDGSGRNRLRWGVFPEINPVKGERIGLIEAGTDAMGGRSGPIGKESDPIGSGSGRIGDE</sequence>
<evidence type="ECO:0000313" key="3">
    <source>
        <dbReference type="EMBL" id="VFJ92193.1"/>
    </source>
</evidence>
<proteinExistence type="predicted"/>
<accession>A0A450UL02</accession>
<evidence type="ECO:0000256" key="1">
    <source>
        <dbReference type="SAM" id="MobiDB-lite"/>
    </source>
</evidence>
<feature type="transmembrane region" description="Helical" evidence="2">
    <location>
        <begin position="22"/>
        <end position="42"/>
    </location>
</feature>
<organism evidence="4">
    <name type="scientific">Candidatus Kentrum eta</name>
    <dbReference type="NCBI Taxonomy" id="2126337"/>
    <lineage>
        <taxon>Bacteria</taxon>
        <taxon>Pseudomonadati</taxon>
        <taxon>Pseudomonadota</taxon>
        <taxon>Gammaproteobacteria</taxon>
        <taxon>Candidatus Kentrum</taxon>
    </lineage>
</organism>
<dbReference type="EMBL" id="CAADFG010000040">
    <property type="protein sequence ID" value="VFJ92193.1"/>
    <property type="molecule type" value="Genomic_DNA"/>
</dbReference>
<gene>
    <name evidence="3" type="ORF">BECKH772A_GA0070896_1004013</name>
    <name evidence="4" type="ORF">BECKH772B_GA0070898_1003913</name>
    <name evidence="5" type="ORF">BECKH772C_GA0070978_1003813</name>
</gene>
<keyword evidence="2" id="KW-0812">Transmembrane</keyword>
<dbReference type="EMBL" id="CAADFJ010000038">
    <property type="protein sequence ID" value="VFK00005.1"/>
    <property type="molecule type" value="Genomic_DNA"/>
</dbReference>
<keyword evidence="2" id="KW-1133">Transmembrane helix</keyword>
<dbReference type="EMBL" id="CAADFI010000039">
    <property type="protein sequence ID" value="VFJ93150.1"/>
    <property type="molecule type" value="Genomic_DNA"/>
</dbReference>
<feature type="region of interest" description="Disordered" evidence="1">
    <location>
        <begin position="45"/>
        <end position="70"/>
    </location>
</feature>
<name>A0A450UL02_9GAMM</name>